<reference evidence="3" key="2">
    <citation type="submission" date="2020-09" db="EMBL/GenBank/DDBJ databases">
        <authorList>
            <person name="Sun Q."/>
            <person name="Zhou Y."/>
        </authorList>
    </citation>
    <scope>NUCLEOTIDE SEQUENCE</scope>
    <source>
        <strain evidence="3">CGMCC 1.15082</strain>
    </source>
</reference>
<dbReference type="SUPFAM" id="SSF75005">
    <property type="entry name" value="Arabinanase/levansucrase/invertase"/>
    <property type="match status" value="1"/>
</dbReference>
<dbReference type="InterPro" id="IPR056442">
    <property type="entry name" value="GINT1_N"/>
</dbReference>
<gene>
    <name evidence="3" type="ORF">GCM10011491_39320</name>
</gene>
<dbReference type="Proteomes" id="UP000646478">
    <property type="component" value="Unassembled WGS sequence"/>
</dbReference>
<keyword evidence="4" id="KW-1185">Reference proteome</keyword>
<dbReference type="Gene3D" id="2.115.10.20">
    <property type="entry name" value="Glycosyl hydrolase domain, family 43"/>
    <property type="match status" value="1"/>
</dbReference>
<feature type="domain" description="Glucosamine inositolphosphorylceramide transferase 1 N-terminal" evidence="2">
    <location>
        <begin position="234"/>
        <end position="431"/>
    </location>
</feature>
<feature type="region of interest" description="Disordered" evidence="1">
    <location>
        <begin position="126"/>
        <end position="169"/>
    </location>
</feature>
<evidence type="ECO:0000256" key="1">
    <source>
        <dbReference type="SAM" id="MobiDB-lite"/>
    </source>
</evidence>
<evidence type="ECO:0000313" key="4">
    <source>
        <dbReference type="Proteomes" id="UP000646478"/>
    </source>
</evidence>
<comment type="caution">
    <text evidence="3">The sequence shown here is derived from an EMBL/GenBank/DDBJ whole genome shotgun (WGS) entry which is preliminary data.</text>
</comment>
<dbReference type="InterPro" id="IPR023296">
    <property type="entry name" value="Glyco_hydro_beta-prop_sf"/>
</dbReference>
<evidence type="ECO:0000313" key="3">
    <source>
        <dbReference type="EMBL" id="GGB07367.1"/>
    </source>
</evidence>
<feature type="compositionally biased region" description="Basic and acidic residues" evidence="1">
    <location>
        <begin position="140"/>
        <end position="155"/>
    </location>
</feature>
<dbReference type="Pfam" id="PF24793">
    <property type="entry name" value="GINT1_N"/>
    <property type="match status" value="1"/>
</dbReference>
<evidence type="ECO:0000259" key="2">
    <source>
        <dbReference type="Pfam" id="PF24793"/>
    </source>
</evidence>
<proteinExistence type="predicted"/>
<dbReference type="AlphaFoldDB" id="A0A916WJJ4"/>
<reference evidence="3" key="1">
    <citation type="journal article" date="2014" name="Int. J. Syst. Evol. Microbiol.">
        <title>Complete genome sequence of Corynebacterium casei LMG S-19264T (=DSM 44701T), isolated from a smear-ripened cheese.</title>
        <authorList>
            <consortium name="US DOE Joint Genome Institute (JGI-PGF)"/>
            <person name="Walter F."/>
            <person name="Albersmeier A."/>
            <person name="Kalinowski J."/>
            <person name="Ruckert C."/>
        </authorList>
    </citation>
    <scope>NUCLEOTIDE SEQUENCE</scope>
    <source>
        <strain evidence="3">CGMCC 1.15082</strain>
    </source>
</reference>
<dbReference type="EMBL" id="BMHH01000022">
    <property type="protein sequence ID" value="GGB07367.1"/>
    <property type="molecule type" value="Genomic_DNA"/>
</dbReference>
<organism evidence="3 4">
    <name type="scientific">Brucella endophytica</name>
    <dbReference type="NCBI Taxonomy" id="1963359"/>
    <lineage>
        <taxon>Bacteria</taxon>
        <taxon>Pseudomonadati</taxon>
        <taxon>Pseudomonadota</taxon>
        <taxon>Alphaproteobacteria</taxon>
        <taxon>Hyphomicrobiales</taxon>
        <taxon>Brucellaceae</taxon>
        <taxon>Brucella/Ochrobactrum group</taxon>
        <taxon>Brucella</taxon>
    </lineage>
</organism>
<sequence>MGLRAVLALEARRFGTSLASPCAPLPADGDSPADLIIDLTSRTARHDAPVMTLTFCDQKDFPAGLAAMVANGGKAELAVSIDGSVVARGRPMVQDRLWLTRASDNLLAGAISLIMRAVATRFTSSSGLSRGSATAEEQSDDRPDEPHVVDSRDILGFDPRTSNDGGGHGISKNAFALSYPRFLARGIAERATQKLKRRPFYWQVAYRRIDGPGIAETGRLDGPEFTLLPDDGERFYADPFVFEQDGRVYLFVEEFPYGKGRGIISASELREDGTFGTPQPVLEEPHHLSYPQVFARDGEIYMIPESAAARELVLYRATQFPHRWVRDTVLLSDIEINDATLFEADGTFWLIGTQRFGYGSASDTMVAYSAPALRGPWLPHALNPLAVDHSATRPGGAFIRQDGGLLLPVQDGSQTYGGGLGLMRLERLDHADVSFSPPRPILPGPAWNRKGIHTLNRAGGVEVVDSCD</sequence>
<protein>
    <recommendedName>
        <fullName evidence="2">Glucosamine inositolphosphorylceramide transferase 1 N-terminal domain-containing protein</fullName>
    </recommendedName>
</protein>
<feature type="compositionally biased region" description="Polar residues" evidence="1">
    <location>
        <begin position="126"/>
        <end position="136"/>
    </location>
</feature>
<accession>A0A916WJJ4</accession>
<name>A0A916WJJ4_9HYPH</name>